<dbReference type="InterPro" id="IPR018499">
    <property type="entry name" value="Tetraspanin/Peripherin"/>
</dbReference>
<dbReference type="RefSeq" id="XP_022314704.1">
    <property type="nucleotide sequence ID" value="XM_022458996.1"/>
</dbReference>
<feature type="compositionally biased region" description="Polar residues" evidence="5">
    <location>
        <begin position="244"/>
        <end position="272"/>
    </location>
</feature>
<name>A0A8B8CHN9_CRAVI</name>
<dbReference type="OrthoDB" id="5982705at2759"/>
<dbReference type="SUPFAM" id="SSF48652">
    <property type="entry name" value="Tetraspanin"/>
    <property type="match status" value="1"/>
</dbReference>
<dbReference type="GO" id="GO:0005886">
    <property type="term" value="C:plasma membrane"/>
    <property type="evidence" value="ECO:0007669"/>
    <property type="project" value="TreeGrafter"/>
</dbReference>
<feature type="compositionally biased region" description="Polar residues" evidence="5">
    <location>
        <begin position="438"/>
        <end position="464"/>
    </location>
</feature>
<reference evidence="8" key="1">
    <citation type="submission" date="2025-08" db="UniProtKB">
        <authorList>
            <consortium name="RefSeq"/>
        </authorList>
    </citation>
    <scope>IDENTIFICATION</scope>
    <source>
        <tissue evidence="8">Whole sample</tissue>
    </source>
</reference>
<evidence type="ECO:0000313" key="8">
    <source>
        <dbReference type="RefSeq" id="XP_022314704.1"/>
    </source>
</evidence>
<evidence type="ECO:0000256" key="6">
    <source>
        <dbReference type="SAM" id="Phobius"/>
    </source>
</evidence>
<feature type="compositionally biased region" description="Basic and acidic residues" evidence="5">
    <location>
        <begin position="309"/>
        <end position="326"/>
    </location>
</feature>
<feature type="transmembrane region" description="Helical" evidence="6">
    <location>
        <begin position="81"/>
        <end position="101"/>
    </location>
</feature>
<feature type="transmembrane region" description="Helical" evidence="6">
    <location>
        <begin position="188"/>
        <end position="214"/>
    </location>
</feature>
<dbReference type="KEGG" id="cvn:111119140"/>
<evidence type="ECO:0000256" key="3">
    <source>
        <dbReference type="ARBA" id="ARBA00022989"/>
    </source>
</evidence>
<feature type="compositionally biased region" description="Basic and acidic residues" evidence="5">
    <location>
        <begin position="465"/>
        <end position="488"/>
    </location>
</feature>
<keyword evidence="4 6" id="KW-0472">Membrane</keyword>
<dbReference type="Proteomes" id="UP000694844">
    <property type="component" value="Chromosome 2"/>
</dbReference>
<dbReference type="PANTHER" id="PTHR19282:SF534">
    <property type="entry name" value="TETRASPANIN FAMILY-RELATED"/>
    <property type="match status" value="1"/>
</dbReference>
<feature type="region of interest" description="Disordered" evidence="5">
    <location>
        <begin position="309"/>
        <end position="613"/>
    </location>
</feature>
<evidence type="ECO:0000256" key="4">
    <source>
        <dbReference type="ARBA" id="ARBA00023136"/>
    </source>
</evidence>
<dbReference type="Pfam" id="PF00335">
    <property type="entry name" value="Tetraspanin"/>
    <property type="match status" value="1"/>
</dbReference>
<dbReference type="GeneID" id="111119140"/>
<feature type="compositionally biased region" description="Polar residues" evidence="5">
    <location>
        <begin position="416"/>
        <end position="427"/>
    </location>
</feature>
<gene>
    <name evidence="8" type="primary">LOC111119140</name>
</gene>
<proteinExistence type="predicted"/>
<keyword evidence="2 6" id="KW-0812">Transmembrane</keyword>
<protein>
    <submittedName>
        <fullName evidence="8">Myb-like protein X isoform X1</fullName>
    </submittedName>
</protein>
<feature type="region of interest" description="Disordered" evidence="5">
    <location>
        <begin position="219"/>
        <end position="289"/>
    </location>
</feature>
<comment type="subcellular location">
    <subcellularLocation>
        <location evidence="1">Membrane</location>
        <topology evidence="1">Multi-pass membrane protein</topology>
    </subcellularLocation>
</comment>
<dbReference type="Gene3D" id="1.10.1450.10">
    <property type="entry name" value="Tetraspanin"/>
    <property type="match status" value="1"/>
</dbReference>
<sequence length="658" mass="73066">MKRLGSLQFSFLFLNVLFWAVGIGIVGFVSWTLSSLPSGTEFLSVAFAFLYVILFLGLVIAATGLLGCMGGLFRSICLLKWYIGLMVAFVFIEVAIAIGAYTQQDEIPSMISTTWPKLNNDTKFTLQAGLECCGVNNYTEYGALLDDLPLSCFKVYDTLTVHARSWTLLFRTPCLQQMENWFNTNLPIWVTILILICMIQFVSMGLGVTVMVGIEERTKVHPAPDPPDDGHPEDGATVAGSESPHPQSSHVSEFSDQNSLSSASGDTTTRKLSQVPEEEEGECMSSGVVCCDSKDDLSRSRTCSPENRLVEDVKEWHNGGDEAKEEEREEREEEHEDQKKEEERASLPRSPDNAENPGALLVAYNEHSQRYENQKSPTMNELETAAPNGAGLTTKDVTQQRGETVGKHEEDCYMSSPVSSLQNVNHTISEKKVAEGPDNQSNQETEPDNQSNQEKEANNQSNQEKGADNQLKREKEAQGPGDRSKQEEPPSDIVESPETTSMSLDENKDPVMMAHHTGQRSESQQEGDTESNPHKENRNSPISEREISPPDDVITMKRSECLDVHQENEKRDSGQCHVTTEDSDREVGSEISRPRDSLIQKPDNSPGPETQESMFLQIYTENSENLSCSDSQAPRSLTLSKEKTFEVTKTATNPKADD</sequence>
<evidence type="ECO:0000256" key="1">
    <source>
        <dbReference type="ARBA" id="ARBA00004141"/>
    </source>
</evidence>
<keyword evidence="7" id="KW-1185">Reference proteome</keyword>
<dbReference type="PANTHER" id="PTHR19282">
    <property type="entry name" value="TETRASPANIN"/>
    <property type="match status" value="1"/>
</dbReference>
<feature type="compositionally biased region" description="Basic and acidic residues" evidence="5">
    <location>
        <begin position="336"/>
        <end position="346"/>
    </location>
</feature>
<dbReference type="AlphaFoldDB" id="A0A8B8CHN9"/>
<feature type="transmembrane region" description="Helical" evidence="6">
    <location>
        <begin position="45"/>
        <end position="69"/>
    </location>
</feature>
<feature type="transmembrane region" description="Helical" evidence="6">
    <location>
        <begin position="12"/>
        <end position="33"/>
    </location>
</feature>
<evidence type="ECO:0000313" key="7">
    <source>
        <dbReference type="Proteomes" id="UP000694844"/>
    </source>
</evidence>
<dbReference type="InterPro" id="IPR008952">
    <property type="entry name" value="Tetraspanin_EC2_sf"/>
</dbReference>
<evidence type="ECO:0000256" key="5">
    <source>
        <dbReference type="SAM" id="MobiDB-lite"/>
    </source>
</evidence>
<evidence type="ECO:0000256" key="2">
    <source>
        <dbReference type="ARBA" id="ARBA00022692"/>
    </source>
</evidence>
<feature type="compositionally biased region" description="Basic and acidic residues" evidence="5">
    <location>
        <begin position="531"/>
        <end position="598"/>
    </location>
</feature>
<accession>A0A8B8CHN9</accession>
<organism evidence="7 8">
    <name type="scientific">Crassostrea virginica</name>
    <name type="common">Eastern oyster</name>
    <dbReference type="NCBI Taxonomy" id="6565"/>
    <lineage>
        <taxon>Eukaryota</taxon>
        <taxon>Metazoa</taxon>
        <taxon>Spiralia</taxon>
        <taxon>Lophotrochozoa</taxon>
        <taxon>Mollusca</taxon>
        <taxon>Bivalvia</taxon>
        <taxon>Autobranchia</taxon>
        <taxon>Pteriomorphia</taxon>
        <taxon>Ostreida</taxon>
        <taxon>Ostreoidea</taxon>
        <taxon>Ostreidae</taxon>
        <taxon>Crassostrea</taxon>
    </lineage>
</organism>
<dbReference type="PRINTS" id="PR00259">
    <property type="entry name" value="TMFOUR"/>
</dbReference>
<dbReference type="CDD" id="cd03127">
    <property type="entry name" value="tetraspanin_LEL"/>
    <property type="match status" value="1"/>
</dbReference>
<keyword evidence="3 6" id="KW-1133">Transmembrane helix</keyword>